<name>A0A812V7U1_9DINO</name>
<comment type="caution">
    <text evidence="1">The sequence shown here is derived from an EMBL/GenBank/DDBJ whole genome shotgun (WGS) entry which is preliminary data.</text>
</comment>
<dbReference type="OrthoDB" id="10631964at2759"/>
<proteinExistence type="predicted"/>
<organism evidence="1 2">
    <name type="scientific">Symbiodinium natans</name>
    <dbReference type="NCBI Taxonomy" id="878477"/>
    <lineage>
        <taxon>Eukaryota</taxon>
        <taxon>Sar</taxon>
        <taxon>Alveolata</taxon>
        <taxon>Dinophyceae</taxon>
        <taxon>Suessiales</taxon>
        <taxon>Symbiodiniaceae</taxon>
        <taxon>Symbiodinium</taxon>
    </lineage>
</organism>
<dbReference type="EMBL" id="CAJNDS010002830">
    <property type="protein sequence ID" value="CAE7612268.1"/>
    <property type="molecule type" value="Genomic_DNA"/>
</dbReference>
<accession>A0A812V7U1</accession>
<dbReference type="Proteomes" id="UP000604046">
    <property type="component" value="Unassembled WGS sequence"/>
</dbReference>
<keyword evidence="2" id="KW-1185">Reference proteome</keyword>
<dbReference type="AlphaFoldDB" id="A0A812V7U1"/>
<evidence type="ECO:0000313" key="1">
    <source>
        <dbReference type="EMBL" id="CAE7612268.1"/>
    </source>
</evidence>
<sequence length="112" mass="12036">MPPTTSKDIVSLSLLCWLDEAFPICASFTLLTSAAKVTDVKQGTPTTVRCACFARGWKTPHASLGWTAPVRTASSSILKVTERRARCILRTSGPPLTLSLKPEPQSLEGAHV</sequence>
<protein>
    <submittedName>
        <fullName evidence="1">Uncharacterized protein</fullName>
    </submittedName>
</protein>
<gene>
    <name evidence="1" type="ORF">SNAT2548_LOCUS34814</name>
</gene>
<evidence type="ECO:0000313" key="2">
    <source>
        <dbReference type="Proteomes" id="UP000604046"/>
    </source>
</evidence>
<reference evidence="1" key="1">
    <citation type="submission" date="2021-02" db="EMBL/GenBank/DDBJ databases">
        <authorList>
            <person name="Dougan E. K."/>
            <person name="Rhodes N."/>
            <person name="Thang M."/>
            <person name="Chan C."/>
        </authorList>
    </citation>
    <scope>NUCLEOTIDE SEQUENCE</scope>
</reference>